<name>A0A932MPF7_UNCTE</name>
<dbReference type="Gene3D" id="3.60.10.10">
    <property type="entry name" value="Endonuclease/exonuclease/phosphatase"/>
    <property type="match status" value="1"/>
</dbReference>
<dbReference type="PANTHER" id="PTHR11371">
    <property type="entry name" value="DEOXYRIBONUCLEASE"/>
    <property type="match status" value="1"/>
</dbReference>
<gene>
    <name evidence="2" type="ORF">HYZ11_19000</name>
</gene>
<dbReference type="PANTHER" id="PTHR11371:SF31">
    <property type="entry name" value="EXTRACELLULAR NUCLEASE"/>
    <property type="match status" value="1"/>
</dbReference>
<dbReference type="InterPro" id="IPR005135">
    <property type="entry name" value="Endo/exonuclease/phosphatase"/>
</dbReference>
<dbReference type="AlphaFoldDB" id="A0A932MPF7"/>
<proteinExistence type="predicted"/>
<feature type="domain" description="Endonuclease/exonuclease/phosphatase" evidence="1">
    <location>
        <begin position="38"/>
        <end position="227"/>
    </location>
</feature>
<keyword evidence="2" id="KW-0540">Nuclease</keyword>
<comment type="caution">
    <text evidence="2">The sequence shown here is derived from an EMBL/GenBank/DDBJ whole genome shotgun (WGS) entry which is preliminary data.</text>
</comment>
<dbReference type="Proteomes" id="UP000782312">
    <property type="component" value="Unassembled WGS sequence"/>
</dbReference>
<accession>A0A932MPF7</accession>
<evidence type="ECO:0000259" key="1">
    <source>
        <dbReference type="Pfam" id="PF03372"/>
    </source>
</evidence>
<dbReference type="CDD" id="cd10283">
    <property type="entry name" value="MnuA_DNase1-like"/>
    <property type="match status" value="1"/>
</dbReference>
<keyword evidence="2" id="KW-0255">Endonuclease</keyword>
<dbReference type="EMBL" id="JACPUR010000041">
    <property type="protein sequence ID" value="MBI3129700.1"/>
    <property type="molecule type" value="Genomic_DNA"/>
</dbReference>
<organism evidence="2 3">
    <name type="scientific">Tectimicrobiota bacterium</name>
    <dbReference type="NCBI Taxonomy" id="2528274"/>
    <lineage>
        <taxon>Bacteria</taxon>
        <taxon>Pseudomonadati</taxon>
        <taxon>Nitrospinota/Tectimicrobiota group</taxon>
        <taxon>Candidatus Tectimicrobiota</taxon>
    </lineage>
</organism>
<evidence type="ECO:0000313" key="3">
    <source>
        <dbReference type="Proteomes" id="UP000782312"/>
    </source>
</evidence>
<dbReference type="Pfam" id="PF03372">
    <property type="entry name" value="Exo_endo_phos"/>
    <property type="match status" value="1"/>
</dbReference>
<sequence length="325" mass="36453">MHHGDISPQIALGLKELQKRIGAAKIPSSKLDEALNIATWNIREFGKTPRLEASLHFIAEILGQFDLIAVTEVRDNLGDLGKVLRILGPYWSAVFSDYIVDAGGNRERIAYVYDKRAAVFTGLAAEADPPRKKTKSGEYVSAISWWRSPYIASFRAGNFDFVLITAHIRWGSGEKARVAPLKLLAEWIDRRSKEKYTDDKDIILMGDFNIPKVDDELFQAITSKDLEMPAALRGVKHGSNLSKDKRYDQILHYPVHTKSFTNHAGVLDFYAGGHGPLFPGVQMTKAEFTYQLSDHLPLWMQLDVDVEGERLDQIITAGPSSGRER</sequence>
<keyword evidence="2" id="KW-0378">Hydrolase</keyword>
<dbReference type="InterPro" id="IPR036691">
    <property type="entry name" value="Endo/exonu/phosph_ase_sf"/>
</dbReference>
<dbReference type="SUPFAM" id="SSF56219">
    <property type="entry name" value="DNase I-like"/>
    <property type="match status" value="1"/>
</dbReference>
<evidence type="ECO:0000313" key="2">
    <source>
        <dbReference type="EMBL" id="MBI3129700.1"/>
    </source>
</evidence>
<dbReference type="GO" id="GO:0004519">
    <property type="term" value="F:endonuclease activity"/>
    <property type="evidence" value="ECO:0007669"/>
    <property type="project" value="UniProtKB-KW"/>
</dbReference>
<reference evidence="2" key="1">
    <citation type="submission" date="2020-07" db="EMBL/GenBank/DDBJ databases">
        <title>Huge and variable diversity of episymbiotic CPR bacteria and DPANN archaea in groundwater ecosystems.</title>
        <authorList>
            <person name="He C.Y."/>
            <person name="Keren R."/>
            <person name="Whittaker M."/>
            <person name="Farag I.F."/>
            <person name="Doudna J."/>
            <person name="Cate J.H.D."/>
            <person name="Banfield J.F."/>
        </authorList>
    </citation>
    <scope>NUCLEOTIDE SEQUENCE</scope>
    <source>
        <strain evidence="2">NC_groundwater_763_Ag_S-0.2um_68_21</strain>
    </source>
</reference>
<protein>
    <submittedName>
        <fullName evidence="2">Endonuclease/exonuclease/phosphatase family protein</fullName>
    </submittedName>
</protein>